<comment type="caution">
    <text evidence="2">The sequence shown here is derived from an EMBL/GenBank/DDBJ whole genome shotgun (WGS) entry which is preliminary data.</text>
</comment>
<gene>
    <name evidence="2" type="ORF">NDU88_002397</name>
</gene>
<proteinExistence type="predicted"/>
<evidence type="ECO:0000313" key="3">
    <source>
        <dbReference type="Proteomes" id="UP001066276"/>
    </source>
</evidence>
<reference evidence="2" key="1">
    <citation type="journal article" date="2022" name="bioRxiv">
        <title>Sequencing and chromosome-scale assembly of the giantPleurodeles waltlgenome.</title>
        <authorList>
            <person name="Brown T."/>
            <person name="Elewa A."/>
            <person name="Iarovenko S."/>
            <person name="Subramanian E."/>
            <person name="Araus A.J."/>
            <person name="Petzold A."/>
            <person name="Susuki M."/>
            <person name="Suzuki K.-i.T."/>
            <person name="Hayashi T."/>
            <person name="Toyoda A."/>
            <person name="Oliveira C."/>
            <person name="Osipova E."/>
            <person name="Leigh N.D."/>
            <person name="Simon A."/>
            <person name="Yun M.H."/>
        </authorList>
    </citation>
    <scope>NUCLEOTIDE SEQUENCE</scope>
    <source>
        <strain evidence="2">20211129_DDA</strain>
        <tissue evidence="2">Liver</tissue>
    </source>
</reference>
<organism evidence="2 3">
    <name type="scientific">Pleurodeles waltl</name>
    <name type="common">Iberian ribbed newt</name>
    <dbReference type="NCBI Taxonomy" id="8319"/>
    <lineage>
        <taxon>Eukaryota</taxon>
        <taxon>Metazoa</taxon>
        <taxon>Chordata</taxon>
        <taxon>Craniata</taxon>
        <taxon>Vertebrata</taxon>
        <taxon>Euteleostomi</taxon>
        <taxon>Amphibia</taxon>
        <taxon>Batrachia</taxon>
        <taxon>Caudata</taxon>
        <taxon>Salamandroidea</taxon>
        <taxon>Salamandridae</taxon>
        <taxon>Pleurodelinae</taxon>
        <taxon>Pleurodeles</taxon>
    </lineage>
</organism>
<evidence type="ECO:0000313" key="2">
    <source>
        <dbReference type="EMBL" id="KAJ1185607.1"/>
    </source>
</evidence>
<feature type="region of interest" description="Disordered" evidence="1">
    <location>
        <begin position="1"/>
        <end position="45"/>
    </location>
</feature>
<accession>A0AAV7U9L7</accession>
<dbReference type="Proteomes" id="UP001066276">
    <property type="component" value="Chromosome 3_1"/>
</dbReference>
<dbReference type="AlphaFoldDB" id="A0AAV7U9L7"/>
<name>A0AAV7U9L7_PLEWA</name>
<evidence type="ECO:0000256" key="1">
    <source>
        <dbReference type="SAM" id="MobiDB-lite"/>
    </source>
</evidence>
<protein>
    <submittedName>
        <fullName evidence="2">Uncharacterized protein</fullName>
    </submittedName>
</protein>
<sequence>MDHTPALRNRNQAPTSLIKGEENKNNKNSSTASGRRTLPDNELRPWCPGDTLRGLGAGKLQPLGYRDGRDDAGRRAPCLAPGAHKGLALHWYWRFSAT</sequence>
<keyword evidence="3" id="KW-1185">Reference proteome</keyword>
<dbReference type="EMBL" id="JANPWB010000005">
    <property type="protein sequence ID" value="KAJ1185607.1"/>
    <property type="molecule type" value="Genomic_DNA"/>
</dbReference>